<dbReference type="eggNOG" id="COG0566">
    <property type="taxonomic scope" value="Bacteria"/>
</dbReference>
<proteinExistence type="inferred from homology"/>
<accession>A0A1T4RUS3</accession>
<keyword evidence="2 6" id="KW-0489">Methyltransferase</keyword>
<sequence>MISKAKIKFIKSLQLKKNRLRERLFIAEGHKVVGDLLTVMPAHTLVATEEWTEAHEVPQTTALHIVSEDELQSVSLLQHPQQVLGLFPYPDVSDFDIPLTQLSLALDGIQDPGNLGTIIRMADWFGIAHIFCSPNTAEAFNPKVVQATMGSIAHVAIHYTELPPLLAALPHNFPIYGTMLDGENIYQKTLSPTGIIIMGNEGNGLSPETRAWVNQRLLIPNCSAATNKAESLNVAIATAIVCSEFRRQTFL</sequence>
<dbReference type="InterPro" id="IPR029026">
    <property type="entry name" value="tRNA_m1G_MTases_N"/>
</dbReference>
<dbReference type="SUPFAM" id="SSF75217">
    <property type="entry name" value="alpha/beta knot"/>
    <property type="match status" value="1"/>
</dbReference>
<dbReference type="InterPro" id="IPR029064">
    <property type="entry name" value="Ribosomal_eL30-like_sf"/>
</dbReference>
<evidence type="ECO:0000313" key="7">
    <source>
        <dbReference type="Proteomes" id="UP000190065"/>
    </source>
</evidence>
<dbReference type="GO" id="GO:0006396">
    <property type="term" value="P:RNA processing"/>
    <property type="evidence" value="ECO:0007669"/>
    <property type="project" value="InterPro"/>
</dbReference>
<organism evidence="6 7">
    <name type="scientific">Segatella oulorum</name>
    <dbReference type="NCBI Taxonomy" id="28136"/>
    <lineage>
        <taxon>Bacteria</taxon>
        <taxon>Pseudomonadati</taxon>
        <taxon>Bacteroidota</taxon>
        <taxon>Bacteroidia</taxon>
        <taxon>Bacteroidales</taxon>
        <taxon>Prevotellaceae</taxon>
        <taxon>Segatella</taxon>
    </lineage>
</organism>
<dbReference type="InterPro" id="IPR053888">
    <property type="entry name" value="MRM3-like_sub_bind"/>
</dbReference>
<dbReference type="EMBL" id="FUXK01000040">
    <property type="protein sequence ID" value="SKA19730.1"/>
    <property type="molecule type" value="Genomic_DNA"/>
</dbReference>
<dbReference type="Pfam" id="PF00588">
    <property type="entry name" value="SpoU_methylase"/>
    <property type="match status" value="1"/>
</dbReference>
<gene>
    <name evidence="6" type="ORF">SAMN02745202_02444</name>
</gene>
<name>A0A1T4RUS3_9BACT</name>
<evidence type="ECO:0000313" key="6">
    <source>
        <dbReference type="EMBL" id="SKA19730.1"/>
    </source>
</evidence>
<dbReference type="InterPro" id="IPR051259">
    <property type="entry name" value="rRNA_Methyltransferase"/>
</dbReference>
<dbReference type="Pfam" id="PF22435">
    <property type="entry name" value="MRM3-like_sub_bind"/>
    <property type="match status" value="1"/>
</dbReference>
<reference evidence="6 7" key="1">
    <citation type="submission" date="2017-02" db="EMBL/GenBank/DDBJ databases">
        <authorList>
            <person name="Peterson S.W."/>
        </authorList>
    </citation>
    <scope>NUCLEOTIDE SEQUENCE [LARGE SCALE GENOMIC DNA]</scope>
    <source>
        <strain evidence="6 7">ATCC 43324</strain>
    </source>
</reference>
<dbReference type="CDD" id="cd18109">
    <property type="entry name" value="SpoU-like_RNA-MTase"/>
    <property type="match status" value="1"/>
</dbReference>
<dbReference type="GO" id="GO:0003723">
    <property type="term" value="F:RNA binding"/>
    <property type="evidence" value="ECO:0007669"/>
    <property type="project" value="InterPro"/>
</dbReference>
<dbReference type="Gene3D" id="3.30.1330.30">
    <property type="match status" value="1"/>
</dbReference>
<dbReference type="Proteomes" id="UP000190065">
    <property type="component" value="Unassembled WGS sequence"/>
</dbReference>
<dbReference type="STRING" id="28136.SAMN02745202_02444"/>
<dbReference type="GO" id="GO:0032259">
    <property type="term" value="P:methylation"/>
    <property type="evidence" value="ECO:0007669"/>
    <property type="project" value="UniProtKB-KW"/>
</dbReference>
<dbReference type="InterPro" id="IPR001537">
    <property type="entry name" value="SpoU_MeTrfase"/>
</dbReference>
<evidence type="ECO:0000259" key="5">
    <source>
        <dbReference type="Pfam" id="PF22435"/>
    </source>
</evidence>
<dbReference type="SUPFAM" id="SSF55315">
    <property type="entry name" value="L30e-like"/>
    <property type="match status" value="1"/>
</dbReference>
<protein>
    <submittedName>
        <fullName evidence="6">RNA methyltransferase, TrmH family</fullName>
    </submittedName>
</protein>
<keyword evidence="3 6" id="KW-0808">Transferase</keyword>
<dbReference type="PANTHER" id="PTHR43191:SF2">
    <property type="entry name" value="RRNA METHYLTRANSFERASE 3, MITOCHONDRIAL"/>
    <property type="match status" value="1"/>
</dbReference>
<dbReference type="InterPro" id="IPR029028">
    <property type="entry name" value="Alpha/beta_knot_MTases"/>
</dbReference>
<evidence type="ECO:0000256" key="2">
    <source>
        <dbReference type="ARBA" id="ARBA00022603"/>
    </source>
</evidence>
<comment type="similarity">
    <text evidence="1">Belongs to the class IV-like SAM-binding methyltransferase superfamily. RNA methyltransferase TrmH family.</text>
</comment>
<dbReference type="GO" id="GO:0008173">
    <property type="term" value="F:RNA methyltransferase activity"/>
    <property type="evidence" value="ECO:0007669"/>
    <property type="project" value="InterPro"/>
</dbReference>
<feature type="domain" description="tRNA/rRNA methyltransferase SpoU type" evidence="4">
    <location>
        <begin position="102"/>
        <end position="242"/>
    </location>
</feature>
<dbReference type="RefSeq" id="WP_025070532.1">
    <property type="nucleotide sequence ID" value="NZ_FUXK01000040.1"/>
</dbReference>
<dbReference type="AlphaFoldDB" id="A0A1T4RUS3"/>
<dbReference type="PANTHER" id="PTHR43191">
    <property type="entry name" value="RRNA METHYLTRANSFERASE 3"/>
    <property type="match status" value="1"/>
</dbReference>
<feature type="domain" description="MRM3-like substrate binding" evidence="5">
    <location>
        <begin position="5"/>
        <end position="85"/>
    </location>
</feature>
<evidence type="ECO:0000256" key="1">
    <source>
        <dbReference type="ARBA" id="ARBA00007228"/>
    </source>
</evidence>
<evidence type="ECO:0000259" key="4">
    <source>
        <dbReference type="Pfam" id="PF00588"/>
    </source>
</evidence>
<dbReference type="Gene3D" id="3.40.1280.10">
    <property type="match status" value="1"/>
</dbReference>
<evidence type="ECO:0000256" key="3">
    <source>
        <dbReference type="ARBA" id="ARBA00022679"/>
    </source>
</evidence>